<sequence>MWAKSLAAALLGLPLSVAIVGLLALFGPGDVKTRTLPLLLLVFLVWIASMCSAFLFKTGLRAWLWMGAATLLGFTAIHLLKAMGLAMFLTTMVKPA</sequence>
<keyword evidence="1" id="KW-0472">Membrane</keyword>
<keyword evidence="3" id="KW-1185">Reference proteome</keyword>
<dbReference type="EMBL" id="JACOGF010000009">
    <property type="protein sequence ID" value="MBC3919386.1"/>
    <property type="molecule type" value="Genomic_DNA"/>
</dbReference>
<comment type="caution">
    <text evidence="2">The sequence shown here is derived from an EMBL/GenBank/DDBJ whole genome shotgun (WGS) entry which is preliminary data.</text>
</comment>
<organism evidence="2 3">
    <name type="scientific">Undibacterium hunanense</name>
    <dbReference type="NCBI Taxonomy" id="2762292"/>
    <lineage>
        <taxon>Bacteria</taxon>
        <taxon>Pseudomonadati</taxon>
        <taxon>Pseudomonadota</taxon>
        <taxon>Betaproteobacteria</taxon>
        <taxon>Burkholderiales</taxon>
        <taxon>Oxalobacteraceae</taxon>
        <taxon>Undibacterium</taxon>
    </lineage>
</organism>
<accession>A0ABR6ZU44</accession>
<evidence type="ECO:0000256" key="1">
    <source>
        <dbReference type="SAM" id="Phobius"/>
    </source>
</evidence>
<reference evidence="2 3" key="1">
    <citation type="submission" date="2020-08" db="EMBL/GenBank/DDBJ databases">
        <title>Novel species isolated from subtropical streams in China.</title>
        <authorList>
            <person name="Lu H."/>
        </authorList>
    </citation>
    <scope>NUCLEOTIDE SEQUENCE [LARGE SCALE GENOMIC DNA]</scope>
    <source>
        <strain evidence="2 3">CY18W</strain>
    </source>
</reference>
<keyword evidence="1" id="KW-1133">Transmembrane helix</keyword>
<evidence type="ECO:0000313" key="2">
    <source>
        <dbReference type="EMBL" id="MBC3919386.1"/>
    </source>
</evidence>
<dbReference type="Proteomes" id="UP000650424">
    <property type="component" value="Unassembled WGS sequence"/>
</dbReference>
<name>A0ABR6ZU44_9BURK</name>
<feature type="transmembrane region" description="Helical" evidence="1">
    <location>
        <begin position="38"/>
        <end position="56"/>
    </location>
</feature>
<feature type="transmembrane region" description="Helical" evidence="1">
    <location>
        <begin position="6"/>
        <end position="26"/>
    </location>
</feature>
<evidence type="ECO:0000313" key="3">
    <source>
        <dbReference type="Proteomes" id="UP000650424"/>
    </source>
</evidence>
<proteinExistence type="predicted"/>
<feature type="transmembrane region" description="Helical" evidence="1">
    <location>
        <begin position="62"/>
        <end position="80"/>
    </location>
</feature>
<dbReference type="RefSeq" id="WP_186948642.1">
    <property type="nucleotide sequence ID" value="NZ_JACOGF010000009.1"/>
</dbReference>
<keyword evidence="1" id="KW-0812">Transmembrane</keyword>
<protein>
    <submittedName>
        <fullName evidence="2">Uncharacterized protein</fullName>
    </submittedName>
</protein>
<gene>
    <name evidence="2" type="ORF">H8L32_17985</name>
</gene>